<dbReference type="SUPFAM" id="SSF63748">
    <property type="entry name" value="Tudor/PWWP/MBT"/>
    <property type="match status" value="1"/>
</dbReference>
<dbReference type="Pfam" id="PF00567">
    <property type="entry name" value="TUDOR"/>
    <property type="match status" value="1"/>
</dbReference>
<dbReference type="InterPro" id="IPR002999">
    <property type="entry name" value="Tudor"/>
</dbReference>
<keyword evidence="1" id="KW-0175">Coiled coil</keyword>
<keyword evidence="5" id="KW-1185">Reference proteome</keyword>
<feature type="region of interest" description="Disordered" evidence="2">
    <location>
        <begin position="273"/>
        <end position="348"/>
    </location>
</feature>
<dbReference type="Proteomes" id="UP000225706">
    <property type="component" value="Unassembled WGS sequence"/>
</dbReference>
<evidence type="ECO:0000256" key="1">
    <source>
        <dbReference type="SAM" id="Coils"/>
    </source>
</evidence>
<reference evidence="5" key="1">
    <citation type="journal article" date="2017" name="bioRxiv">
        <title>Comparative analysis of the genomes of Stylophora pistillata and Acropora digitifera provides evidence for extensive differences between species of corals.</title>
        <authorList>
            <person name="Voolstra C.R."/>
            <person name="Li Y."/>
            <person name="Liew Y.J."/>
            <person name="Baumgarten S."/>
            <person name="Zoccola D."/>
            <person name="Flot J.-F."/>
            <person name="Tambutte S."/>
            <person name="Allemand D."/>
            <person name="Aranda M."/>
        </authorList>
    </citation>
    <scope>NUCLEOTIDE SEQUENCE [LARGE SCALE GENOMIC DNA]</scope>
</reference>
<evidence type="ECO:0000313" key="5">
    <source>
        <dbReference type="Proteomes" id="UP000225706"/>
    </source>
</evidence>
<protein>
    <recommendedName>
        <fullName evidence="3">Tudor domain-containing protein</fullName>
    </recommendedName>
</protein>
<dbReference type="EMBL" id="LSMT01000043">
    <property type="protein sequence ID" value="PFX30901.1"/>
    <property type="molecule type" value="Genomic_DNA"/>
</dbReference>
<accession>A0A2B4SLX8</accession>
<dbReference type="AlphaFoldDB" id="A0A2B4SLX8"/>
<dbReference type="InterPro" id="IPR035437">
    <property type="entry name" value="SNase_OB-fold_sf"/>
</dbReference>
<organism evidence="4 5">
    <name type="scientific">Stylophora pistillata</name>
    <name type="common">Smooth cauliflower coral</name>
    <dbReference type="NCBI Taxonomy" id="50429"/>
    <lineage>
        <taxon>Eukaryota</taxon>
        <taxon>Metazoa</taxon>
        <taxon>Cnidaria</taxon>
        <taxon>Anthozoa</taxon>
        <taxon>Hexacorallia</taxon>
        <taxon>Scleractinia</taxon>
        <taxon>Astrocoeniina</taxon>
        <taxon>Pocilloporidae</taxon>
        <taxon>Stylophora</taxon>
    </lineage>
</organism>
<feature type="domain" description="Tudor" evidence="3">
    <location>
        <begin position="2"/>
        <end position="119"/>
    </location>
</feature>
<feature type="compositionally biased region" description="Low complexity" evidence="2">
    <location>
        <begin position="297"/>
        <end position="311"/>
    </location>
</feature>
<feature type="coiled-coil region" evidence="1">
    <location>
        <begin position="401"/>
        <end position="475"/>
    </location>
</feature>
<dbReference type="Gene3D" id="2.40.50.90">
    <property type="match status" value="1"/>
</dbReference>
<evidence type="ECO:0000256" key="2">
    <source>
        <dbReference type="SAM" id="MobiDB-lite"/>
    </source>
</evidence>
<proteinExistence type="predicted"/>
<evidence type="ECO:0000259" key="3">
    <source>
        <dbReference type="Pfam" id="PF00567"/>
    </source>
</evidence>
<dbReference type="OrthoDB" id="1879688at2759"/>
<name>A0A2B4SLX8_STYPI</name>
<comment type="caution">
    <text evidence="4">The sequence shown here is derived from an EMBL/GenBank/DDBJ whole genome shotgun (WGS) entry which is preliminary data.</text>
</comment>
<gene>
    <name evidence="4" type="ORF">AWC38_SpisGene4294</name>
</gene>
<dbReference type="Gene3D" id="2.30.30.140">
    <property type="match status" value="1"/>
</dbReference>
<sequence length="479" mass="53315">MTVMLSHVESFNVIYFYKSDDNSLQKLKHMTRVIYSETNLATKIYPRIGDIVVSVNETGRCFRVKIVSVPFGSGVGVDRVKIQSIDYGWHFTVPLSSLCELPQSLKHIPPQVMKANLAGLQRDAAPTILPVMAMNKLIEVKKRKQAVQLSVVKRREDGVLLVELFESDGPSLNVQLLKTPGIQLDESLRSLFSANFKSLGSDTSSLSFGECISSLHITGHQDSRWPTQEKRVDHNADNQSVHSDWEAGLIETEPDWIGIVPVPGATVRQSLDNLYLPPPPEGHQLFPLGLPSGGPLGSRSPSVSSSASNDSLDVRHLPGGSVSSLSRERRLPSNSGSGSGSEGGDVQSHSVVKTLQSAMQEIEVTGETDKATALRRDEKSRMRNGGHQNLFEKELFSLEDLKTCRQEREELIQKEDELKKILGMSRPEKLKMLNLNQEKEKLERKIRIKGLENQILKLGKELKQLELEKEALEEELEKS</sequence>
<evidence type="ECO:0000313" key="4">
    <source>
        <dbReference type="EMBL" id="PFX30901.1"/>
    </source>
</evidence>